<evidence type="ECO:0000313" key="2">
    <source>
        <dbReference type="EMBL" id="GAJ06947.1"/>
    </source>
</evidence>
<comment type="caution">
    <text evidence="2">The sequence shown here is derived from an EMBL/GenBank/DDBJ whole genome shotgun (WGS) entry which is preliminary data.</text>
</comment>
<dbReference type="InterPro" id="IPR011659">
    <property type="entry name" value="WD40"/>
</dbReference>
<dbReference type="PANTHER" id="PTHR36842">
    <property type="entry name" value="PROTEIN TOLB HOMOLOG"/>
    <property type="match status" value="1"/>
</dbReference>
<dbReference type="InterPro" id="IPR011042">
    <property type="entry name" value="6-blade_b-propeller_TolB-like"/>
</dbReference>
<proteinExistence type="inferred from homology"/>
<dbReference type="EMBL" id="BARW01031855">
    <property type="protein sequence ID" value="GAJ06947.1"/>
    <property type="molecule type" value="Genomic_DNA"/>
</dbReference>
<evidence type="ECO:0000256" key="1">
    <source>
        <dbReference type="ARBA" id="ARBA00009820"/>
    </source>
</evidence>
<protein>
    <recommendedName>
        <fullName evidence="3">Dipeptidylpeptidase IV N-terminal domain-containing protein</fullName>
    </recommendedName>
</protein>
<dbReference type="SUPFAM" id="SSF82171">
    <property type="entry name" value="DPP6 N-terminal domain-like"/>
    <property type="match status" value="1"/>
</dbReference>
<feature type="non-terminal residue" evidence="2">
    <location>
        <position position="1"/>
    </location>
</feature>
<evidence type="ECO:0008006" key="3">
    <source>
        <dbReference type="Google" id="ProtNLM"/>
    </source>
</evidence>
<gene>
    <name evidence="2" type="ORF">S12H4_50563</name>
</gene>
<comment type="similarity">
    <text evidence="1">Belongs to the TolB family.</text>
</comment>
<sequence>FKIVYETYRKTEGKNNWELYLMNADGSNPVNLTNTPDVDEMYPHASGDGTKICFVADESSPLPQGRDEGTGRRKVRSVYYMNINGTGRVKVADNARQPCWGPDGKTIAYLKGEYDRYSTREYATSELLIYDLQTRKHKAHPNKSLHHIYAICWSPDGNWFFAAVHGGMGYSDTILAFETDGTRVFDLGRWRVKGCRPEISLDGTKMTWGETDWNLCVANIDLTSSSPRVTNIREVVTCLRKSKV</sequence>
<dbReference type="Gene3D" id="2.120.10.30">
    <property type="entry name" value="TolB, C-terminal domain"/>
    <property type="match status" value="1"/>
</dbReference>
<organism evidence="2">
    <name type="scientific">marine sediment metagenome</name>
    <dbReference type="NCBI Taxonomy" id="412755"/>
    <lineage>
        <taxon>unclassified sequences</taxon>
        <taxon>metagenomes</taxon>
        <taxon>ecological metagenomes</taxon>
    </lineage>
</organism>
<dbReference type="AlphaFoldDB" id="X1UTK6"/>
<accession>X1UTK6</accession>
<dbReference type="Pfam" id="PF07676">
    <property type="entry name" value="PD40"/>
    <property type="match status" value="1"/>
</dbReference>
<feature type="non-terminal residue" evidence="2">
    <location>
        <position position="244"/>
    </location>
</feature>
<reference evidence="2" key="1">
    <citation type="journal article" date="2014" name="Front. Microbiol.">
        <title>High frequency of phylogenetically diverse reductive dehalogenase-homologous genes in deep subseafloor sedimentary metagenomes.</title>
        <authorList>
            <person name="Kawai M."/>
            <person name="Futagami T."/>
            <person name="Toyoda A."/>
            <person name="Takaki Y."/>
            <person name="Nishi S."/>
            <person name="Hori S."/>
            <person name="Arai W."/>
            <person name="Tsubouchi T."/>
            <person name="Morono Y."/>
            <person name="Uchiyama I."/>
            <person name="Ito T."/>
            <person name="Fujiyama A."/>
            <person name="Inagaki F."/>
            <person name="Takami H."/>
        </authorList>
    </citation>
    <scope>NUCLEOTIDE SEQUENCE</scope>
    <source>
        <strain evidence="2">Expedition CK06-06</strain>
    </source>
</reference>
<name>X1UTK6_9ZZZZ</name>